<dbReference type="GO" id="GO:0005200">
    <property type="term" value="F:structural constituent of cytoskeleton"/>
    <property type="evidence" value="ECO:0007669"/>
    <property type="project" value="TreeGrafter"/>
</dbReference>
<keyword evidence="4" id="KW-0732">Signal</keyword>
<feature type="coiled-coil region" evidence="2">
    <location>
        <begin position="686"/>
        <end position="766"/>
    </location>
</feature>
<name>A0AAN7MBU6_TRANT</name>
<dbReference type="PANTHER" id="PTHR47357">
    <property type="entry name" value="COP1-INTERACTIVE PROTEIN 1"/>
    <property type="match status" value="1"/>
</dbReference>
<feature type="compositionally biased region" description="Basic and acidic residues" evidence="3">
    <location>
        <begin position="201"/>
        <end position="212"/>
    </location>
</feature>
<reference evidence="6 7" key="1">
    <citation type="journal article" date="2023" name="Hortic Res">
        <title>Pangenome of water caltrop reveals structural variations and asymmetric subgenome divergence after allopolyploidization.</title>
        <authorList>
            <person name="Zhang X."/>
            <person name="Chen Y."/>
            <person name="Wang L."/>
            <person name="Yuan Y."/>
            <person name="Fang M."/>
            <person name="Shi L."/>
            <person name="Lu R."/>
            <person name="Comes H.P."/>
            <person name="Ma Y."/>
            <person name="Chen Y."/>
            <person name="Huang G."/>
            <person name="Zhou Y."/>
            <person name="Zheng Z."/>
            <person name="Qiu Y."/>
        </authorList>
    </citation>
    <scope>NUCLEOTIDE SEQUENCE [LARGE SCALE GENOMIC DNA]</scope>
    <source>
        <strain evidence="6">F231</strain>
    </source>
</reference>
<dbReference type="Gene3D" id="1.20.5.340">
    <property type="match status" value="1"/>
</dbReference>
<dbReference type="GO" id="GO:0003779">
    <property type="term" value="F:actin binding"/>
    <property type="evidence" value="ECO:0007669"/>
    <property type="project" value="InterPro"/>
</dbReference>
<dbReference type="PANTHER" id="PTHR47357:SF1">
    <property type="entry name" value="SPINDLE POLE BODY COMPONENT 110"/>
    <property type="match status" value="1"/>
</dbReference>
<gene>
    <name evidence="6" type="ORF">SAY86_000982</name>
</gene>
<keyword evidence="1 2" id="KW-0175">Coiled coil</keyword>
<sequence>MSTTSTLFSLPFCTCACLLVLLDEDIRASRAYLDFLSKLEVVRSTWHRVGTSEDLGISEDINNIGRSLAVCQKKKHLRTSNCRAKEGGLVKPSSDSIKSVFGSHIDPGRHEQLKGTIAEIEEKVKGILNRFSREDQEENDQIHMADFKKELFEIIDDLHKKYQSLYAQYDLLTGELEKRVIGKQSTDTSSSSSDEDEDSDDSSKKGNRKNAELRSSSQEIINELKLEVETVNIEVVELKTKLSILNKEKEALHAEQQAALSKIEEAENTMSYLRNEAERFSKELCNQSAENQKLNEMLGAADLVQIELRMRLEDMNREKEVLVSEKEAAARRIEEDLVKSQNLRNMIDELKDEKTALEQELKATEHRVSDLNQLQESMEQKLADLSFGACKKDMEEQLESKAAEVDDFGAQVKLLQGQKAELEARIVSYNDEASSQRSQLMDQINAVQKELEFSENKRKELELQLEKRTREVLELQIQIESLEAESGTREEDKQNLLEQKRGLIAQVKDLEIEVETLKLQSKGLEGERHNLSHEIEKLRGHNEELQNRVLEFEEMVESLHGHKCHLEQQLEIKARDISEFLIEVEKLKQDLASHAVHKHEMQQEKDRVTYQVKDLRDLADSLNSKKSQLEEHVESKTQEIHQLQEDNKKLQDMILRLEADLTLKGDEFAALSETLKQQENEASVHVMALEGQADSLRHELDSVQLQRNELESQHEKERREFSETLVQMENQKSELMIQLDNQHRLSKEQEEVYKKLSEDYEQGEHQLLKYKEILQLAESRKEETVRELQMKIVSHDQTVEELNGTVEGLKRDLDLKEDELSTLMENVRTIEVKLRLSNQKLRVTEQLLIEKEEIFRAAEAKYKQDITTLEERAVELSETVACNQRMFFDISEAVTSTMAGLESVVQKFKGECGKYSSCILHMSAELKIMKDCVRETRSAKHRLEEEVRGLIEQLKEKTRQESELRERLGKLGTRISEGEAEKEKLSITLKELQLKLKDKEEGALVLGEEKRESIRQLCIWIEYHRDRNNELREVLSKMRGATAGPQRG</sequence>
<dbReference type="PROSITE" id="PS51774">
    <property type="entry name" value="NAB"/>
    <property type="match status" value="1"/>
</dbReference>
<feature type="coiled-coil region" evidence="2">
    <location>
        <begin position="312"/>
        <end position="555"/>
    </location>
</feature>
<evidence type="ECO:0000256" key="4">
    <source>
        <dbReference type="SAM" id="SignalP"/>
    </source>
</evidence>
<feature type="chain" id="PRO_5042990009" description="NAB domain-containing protein" evidence="4">
    <location>
        <begin position="32"/>
        <end position="1048"/>
    </location>
</feature>
<accession>A0AAN7MBU6</accession>
<dbReference type="AlphaFoldDB" id="A0AAN7MBU6"/>
<keyword evidence="7" id="KW-1185">Reference proteome</keyword>
<feature type="coiled-coil region" evidence="2">
    <location>
        <begin position="221"/>
        <end position="283"/>
    </location>
</feature>
<dbReference type="Pfam" id="PF07765">
    <property type="entry name" value="KIP1"/>
    <property type="match status" value="1"/>
</dbReference>
<dbReference type="GO" id="GO:0005856">
    <property type="term" value="C:cytoskeleton"/>
    <property type="evidence" value="ECO:0007669"/>
    <property type="project" value="TreeGrafter"/>
</dbReference>
<comment type="caution">
    <text evidence="6">The sequence shown here is derived from an EMBL/GenBank/DDBJ whole genome shotgun (WGS) entry which is preliminary data.</text>
</comment>
<feature type="signal peptide" evidence="4">
    <location>
        <begin position="1"/>
        <end position="31"/>
    </location>
</feature>
<protein>
    <recommendedName>
        <fullName evidence="5">NAB domain-containing protein</fullName>
    </recommendedName>
</protein>
<evidence type="ECO:0000313" key="6">
    <source>
        <dbReference type="EMBL" id="KAK4802779.1"/>
    </source>
</evidence>
<evidence type="ECO:0000256" key="1">
    <source>
        <dbReference type="ARBA" id="ARBA00023054"/>
    </source>
</evidence>
<dbReference type="EMBL" id="JAXQNO010000002">
    <property type="protein sequence ID" value="KAK4802779.1"/>
    <property type="molecule type" value="Genomic_DNA"/>
</dbReference>
<evidence type="ECO:0000256" key="2">
    <source>
        <dbReference type="SAM" id="Coils"/>
    </source>
</evidence>
<dbReference type="InterPro" id="IPR011684">
    <property type="entry name" value="NAB"/>
</dbReference>
<proteinExistence type="predicted"/>
<feature type="region of interest" description="Disordered" evidence="3">
    <location>
        <begin position="181"/>
        <end position="214"/>
    </location>
</feature>
<evidence type="ECO:0000313" key="7">
    <source>
        <dbReference type="Proteomes" id="UP001346149"/>
    </source>
</evidence>
<feature type="coiled-coil region" evidence="2">
    <location>
        <begin position="584"/>
        <end position="660"/>
    </location>
</feature>
<evidence type="ECO:0000259" key="5">
    <source>
        <dbReference type="PROSITE" id="PS51774"/>
    </source>
</evidence>
<feature type="coiled-coil region" evidence="2">
    <location>
        <begin position="799"/>
        <end position="833"/>
    </location>
</feature>
<feature type="coiled-coil region" evidence="2">
    <location>
        <begin position="933"/>
        <end position="1002"/>
    </location>
</feature>
<organism evidence="6 7">
    <name type="scientific">Trapa natans</name>
    <name type="common">Water chestnut</name>
    <dbReference type="NCBI Taxonomy" id="22666"/>
    <lineage>
        <taxon>Eukaryota</taxon>
        <taxon>Viridiplantae</taxon>
        <taxon>Streptophyta</taxon>
        <taxon>Embryophyta</taxon>
        <taxon>Tracheophyta</taxon>
        <taxon>Spermatophyta</taxon>
        <taxon>Magnoliopsida</taxon>
        <taxon>eudicotyledons</taxon>
        <taxon>Gunneridae</taxon>
        <taxon>Pentapetalae</taxon>
        <taxon>rosids</taxon>
        <taxon>malvids</taxon>
        <taxon>Myrtales</taxon>
        <taxon>Lythraceae</taxon>
        <taxon>Trapa</taxon>
    </lineage>
</organism>
<evidence type="ECO:0000256" key="3">
    <source>
        <dbReference type="SAM" id="MobiDB-lite"/>
    </source>
</evidence>
<dbReference type="Proteomes" id="UP001346149">
    <property type="component" value="Unassembled WGS sequence"/>
</dbReference>
<feature type="domain" description="NAB" evidence="5">
    <location>
        <begin position="97"/>
        <end position="176"/>
    </location>
</feature>